<sequence>MSNSKRVVIIMLCILVTCSFLVRDTEGTNIGYGAIDQGDPIPCGPLFPEACKEIPANTYQRGCNPETGCQRETSPALNKEIVPLKKE</sequence>
<name>A0ACC0YQ09_9ROSI</name>
<gene>
    <name evidence="1" type="ORF">Pint_22106</name>
</gene>
<accession>A0ACC0YQ09</accession>
<dbReference type="Proteomes" id="UP001163603">
    <property type="component" value="Chromosome 6"/>
</dbReference>
<reference evidence="2" key="1">
    <citation type="journal article" date="2023" name="G3 (Bethesda)">
        <title>Genome assembly and association tests identify interacting loci associated with vigor, precocity, and sex in interspecific pistachio rootstocks.</title>
        <authorList>
            <person name="Palmer W."/>
            <person name="Jacygrad E."/>
            <person name="Sagayaradj S."/>
            <person name="Cavanaugh K."/>
            <person name="Han R."/>
            <person name="Bertier L."/>
            <person name="Beede B."/>
            <person name="Kafkas S."/>
            <person name="Golino D."/>
            <person name="Preece J."/>
            <person name="Michelmore R."/>
        </authorList>
    </citation>
    <scope>NUCLEOTIDE SEQUENCE [LARGE SCALE GENOMIC DNA]</scope>
</reference>
<comment type="caution">
    <text evidence="1">The sequence shown here is derived from an EMBL/GenBank/DDBJ whole genome shotgun (WGS) entry which is preliminary data.</text>
</comment>
<keyword evidence="2" id="KW-1185">Reference proteome</keyword>
<organism evidence="1 2">
    <name type="scientific">Pistacia integerrima</name>
    <dbReference type="NCBI Taxonomy" id="434235"/>
    <lineage>
        <taxon>Eukaryota</taxon>
        <taxon>Viridiplantae</taxon>
        <taxon>Streptophyta</taxon>
        <taxon>Embryophyta</taxon>
        <taxon>Tracheophyta</taxon>
        <taxon>Spermatophyta</taxon>
        <taxon>Magnoliopsida</taxon>
        <taxon>eudicotyledons</taxon>
        <taxon>Gunneridae</taxon>
        <taxon>Pentapetalae</taxon>
        <taxon>rosids</taxon>
        <taxon>malvids</taxon>
        <taxon>Sapindales</taxon>
        <taxon>Anacardiaceae</taxon>
        <taxon>Pistacia</taxon>
    </lineage>
</organism>
<protein>
    <submittedName>
        <fullName evidence="1">Uncharacterized protein</fullName>
    </submittedName>
</protein>
<dbReference type="EMBL" id="CM047741">
    <property type="protein sequence ID" value="KAJ0039203.1"/>
    <property type="molecule type" value="Genomic_DNA"/>
</dbReference>
<evidence type="ECO:0000313" key="1">
    <source>
        <dbReference type="EMBL" id="KAJ0039203.1"/>
    </source>
</evidence>
<proteinExistence type="predicted"/>
<evidence type="ECO:0000313" key="2">
    <source>
        <dbReference type="Proteomes" id="UP001163603"/>
    </source>
</evidence>